<organism evidence="10 11">
    <name type="scientific">candidate division GN15 bacterium</name>
    <dbReference type="NCBI Taxonomy" id="2072418"/>
    <lineage>
        <taxon>Bacteria</taxon>
        <taxon>candidate division GN15</taxon>
    </lineage>
</organism>
<dbReference type="FunFam" id="1.10.540.10:FF:000002">
    <property type="entry name" value="Acyl-CoA dehydrogenase FadE19"/>
    <property type="match status" value="1"/>
</dbReference>
<keyword evidence="5 6" id="KW-0560">Oxidoreductase</keyword>
<dbReference type="Gene3D" id="1.10.540.10">
    <property type="entry name" value="Acyl-CoA dehydrogenase/oxidase, N-terminal domain"/>
    <property type="match status" value="1"/>
</dbReference>
<dbReference type="PANTHER" id="PTHR43884">
    <property type="entry name" value="ACYL-COA DEHYDROGENASE"/>
    <property type="match status" value="1"/>
</dbReference>
<evidence type="ECO:0000256" key="6">
    <source>
        <dbReference type="RuleBase" id="RU362125"/>
    </source>
</evidence>
<protein>
    <submittedName>
        <fullName evidence="10">Acyl-CoA dehydrogenase</fullName>
    </submittedName>
</protein>
<dbReference type="Gene3D" id="1.20.140.10">
    <property type="entry name" value="Butyryl-CoA Dehydrogenase, subunit A, domain 3"/>
    <property type="match status" value="1"/>
</dbReference>
<comment type="caution">
    <text evidence="10">The sequence shown here is derived from an EMBL/GenBank/DDBJ whole genome shotgun (WGS) entry which is preliminary data.</text>
</comment>
<dbReference type="SUPFAM" id="SSF56645">
    <property type="entry name" value="Acyl-CoA dehydrogenase NM domain-like"/>
    <property type="match status" value="1"/>
</dbReference>
<feature type="domain" description="Acyl-CoA dehydrogenase/oxidase N-terminal" evidence="9">
    <location>
        <begin position="5"/>
        <end position="114"/>
    </location>
</feature>
<dbReference type="InterPro" id="IPR036250">
    <property type="entry name" value="AcylCo_DH-like_C"/>
</dbReference>
<dbReference type="InterPro" id="IPR006089">
    <property type="entry name" value="Acyl-CoA_DH_CS"/>
</dbReference>
<dbReference type="Pfam" id="PF02771">
    <property type="entry name" value="Acyl-CoA_dh_N"/>
    <property type="match status" value="1"/>
</dbReference>
<evidence type="ECO:0000259" key="7">
    <source>
        <dbReference type="Pfam" id="PF00441"/>
    </source>
</evidence>
<evidence type="ECO:0000259" key="8">
    <source>
        <dbReference type="Pfam" id="PF02770"/>
    </source>
</evidence>
<dbReference type="Gene3D" id="2.40.110.10">
    <property type="entry name" value="Butyryl-CoA Dehydrogenase, subunit A, domain 2"/>
    <property type="match status" value="1"/>
</dbReference>
<dbReference type="GO" id="GO:0050660">
    <property type="term" value="F:flavin adenine dinucleotide binding"/>
    <property type="evidence" value="ECO:0007669"/>
    <property type="project" value="InterPro"/>
</dbReference>
<dbReference type="InterPro" id="IPR009075">
    <property type="entry name" value="AcylCo_DH/oxidase_C"/>
</dbReference>
<feature type="domain" description="Acyl-CoA dehydrogenase/oxidase C-terminal" evidence="7">
    <location>
        <begin position="225"/>
        <end position="375"/>
    </location>
</feature>
<dbReference type="InterPro" id="IPR009100">
    <property type="entry name" value="AcylCoA_DH/oxidase_NM_dom_sf"/>
</dbReference>
<evidence type="ECO:0000256" key="5">
    <source>
        <dbReference type="ARBA" id="ARBA00023002"/>
    </source>
</evidence>
<evidence type="ECO:0000256" key="1">
    <source>
        <dbReference type="ARBA" id="ARBA00001974"/>
    </source>
</evidence>
<keyword evidence="3 6" id="KW-0285">Flavoprotein</keyword>
<keyword evidence="4 6" id="KW-0274">FAD</keyword>
<dbReference type="InterPro" id="IPR046373">
    <property type="entry name" value="Acyl-CoA_Oxase/DH_mid-dom_sf"/>
</dbReference>
<dbReference type="Pfam" id="PF00441">
    <property type="entry name" value="Acyl-CoA_dh_1"/>
    <property type="match status" value="1"/>
</dbReference>
<dbReference type="Pfam" id="PF02770">
    <property type="entry name" value="Acyl-CoA_dh_M"/>
    <property type="match status" value="1"/>
</dbReference>
<dbReference type="EMBL" id="PQAP01000129">
    <property type="protein sequence ID" value="PWB70946.1"/>
    <property type="molecule type" value="Genomic_DNA"/>
</dbReference>
<sequence length="381" mass="41704">MLEKRHLEFREKIRAFALEKIEPVAATLDAEQRFLDEHIKPMTDMGLLSMLIPEQYGGKPTDTLSYTIAVEELSRVCGSTGITVAAHNSLGTFPVLKFGTEDQRKRYLPRAAQGGLMAFGLTEPDAGSDAGGTRTMARRDGSNWILNGSKCWITSATKAFATIASARTSEDPADKRITCFILEKEWPGYAVGKKENKLGLRGSDTAFLHFDDLKVPVENQLGEVGQGFKQMLITLDGGRISIGAMALGLGQGAFDCALKYAADRVQFGKPIADNQAIQHRLADMATELEAARLMCYEASMLKDSGKPFGHFSAMTKLYASEVATRAAVSAMTVLGSIGYYTGKYPVERIWRDVKLCEIGEGTSEIQRLVIARELLKSLKKV</sequence>
<dbReference type="PROSITE" id="PS00072">
    <property type="entry name" value="ACYL_COA_DH_1"/>
    <property type="match status" value="1"/>
</dbReference>
<evidence type="ECO:0000259" key="9">
    <source>
        <dbReference type="Pfam" id="PF02771"/>
    </source>
</evidence>
<feature type="domain" description="Acyl-CoA oxidase/dehydrogenase middle" evidence="8">
    <location>
        <begin position="118"/>
        <end position="212"/>
    </location>
</feature>
<dbReference type="InterPro" id="IPR013786">
    <property type="entry name" value="AcylCoA_DH/ox_N"/>
</dbReference>
<accession>A0A855X2N8</accession>
<comment type="similarity">
    <text evidence="2 6">Belongs to the acyl-CoA dehydrogenase family.</text>
</comment>
<dbReference type="PANTHER" id="PTHR43884:SF12">
    <property type="entry name" value="ISOVALERYL-COA DEHYDROGENASE, MITOCHONDRIAL-RELATED"/>
    <property type="match status" value="1"/>
</dbReference>
<dbReference type="Proteomes" id="UP000250918">
    <property type="component" value="Unassembled WGS sequence"/>
</dbReference>
<dbReference type="SUPFAM" id="SSF47203">
    <property type="entry name" value="Acyl-CoA dehydrogenase C-terminal domain-like"/>
    <property type="match status" value="1"/>
</dbReference>
<dbReference type="FunFam" id="2.40.110.10:FF:000001">
    <property type="entry name" value="Acyl-CoA dehydrogenase, mitochondrial"/>
    <property type="match status" value="1"/>
</dbReference>
<dbReference type="AlphaFoldDB" id="A0A855X2N8"/>
<comment type="cofactor">
    <cofactor evidence="1 6">
        <name>FAD</name>
        <dbReference type="ChEBI" id="CHEBI:57692"/>
    </cofactor>
</comment>
<evidence type="ECO:0000256" key="2">
    <source>
        <dbReference type="ARBA" id="ARBA00009347"/>
    </source>
</evidence>
<dbReference type="FunFam" id="1.20.140.10:FF:000004">
    <property type="entry name" value="Acyl-CoA dehydrogenase FadE25"/>
    <property type="match status" value="1"/>
</dbReference>
<dbReference type="GO" id="GO:0003995">
    <property type="term" value="F:acyl-CoA dehydrogenase activity"/>
    <property type="evidence" value="ECO:0007669"/>
    <property type="project" value="InterPro"/>
</dbReference>
<dbReference type="PIRSF" id="PIRSF016578">
    <property type="entry name" value="HsaA"/>
    <property type="match status" value="1"/>
</dbReference>
<evidence type="ECO:0000313" key="11">
    <source>
        <dbReference type="Proteomes" id="UP000250918"/>
    </source>
</evidence>
<evidence type="ECO:0000313" key="10">
    <source>
        <dbReference type="EMBL" id="PWB70946.1"/>
    </source>
</evidence>
<reference evidence="10 11" key="1">
    <citation type="journal article" date="2018" name="ISME J.">
        <title>A methanotrophic archaeon couples anaerobic oxidation of methane to Fe(III) reduction.</title>
        <authorList>
            <person name="Cai C."/>
            <person name="Leu A.O."/>
            <person name="Xie G.J."/>
            <person name="Guo J."/>
            <person name="Feng Y."/>
            <person name="Zhao J.X."/>
            <person name="Tyson G.W."/>
            <person name="Yuan Z."/>
            <person name="Hu S."/>
        </authorList>
    </citation>
    <scope>NUCLEOTIDE SEQUENCE [LARGE SCALE GENOMIC DNA]</scope>
    <source>
        <strain evidence="10">FeB_12</strain>
    </source>
</reference>
<name>A0A855X2N8_9BACT</name>
<dbReference type="InterPro" id="IPR006091">
    <property type="entry name" value="Acyl-CoA_Oxase/DH_mid-dom"/>
</dbReference>
<gene>
    <name evidence="10" type="ORF">C3F09_08430</name>
</gene>
<dbReference type="InterPro" id="IPR037069">
    <property type="entry name" value="AcylCoA_DH/ox_N_sf"/>
</dbReference>
<proteinExistence type="inferred from homology"/>
<evidence type="ECO:0000256" key="4">
    <source>
        <dbReference type="ARBA" id="ARBA00022827"/>
    </source>
</evidence>
<evidence type="ECO:0000256" key="3">
    <source>
        <dbReference type="ARBA" id="ARBA00022630"/>
    </source>
</evidence>